<dbReference type="RefSeq" id="WP_407327250.1">
    <property type="nucleotide sequence ID" value="NZ_CP136865.1"/>
</dbReference>
<dbReference type="InterPro" id="IPR005031">
    <property type="entry name" value="COQ10_START"/>
</dbReference>
<reference evidence="4 5" key="1">
    <citation type="submission" date="2023-10" db="EMBL/GenBank/DDBJ databases">
        <title>Two novel species belonging to the OM43/NOR5 clade.</title>
        <authorList>
            <person name="Park M."/>
        </authorList>
    </citation>
    <scope>NUCLEOTIDE SEQUENCE [LARGE SCALE GENOMIC DNA]</scope>
    <source>
        <strain evidence="4 5">IMCC45268</strain>
    </source>
</reference>
<dbReference type="InterPro" id="IPR023393">
    <property type="entry name" value="START-like_dom_sf"/>
</dbReference>
<protein>
    <submittedName>
        <fullName evidence="4">Type II toxin-antitoxin system RatA family toxin</fullName>
    </submittedName>
</protein>
<name>A0ABZ0IBZ3_9GAMM</name>
<evidence type="ECO:0000256" key="1">
    <source>
        <dbReference type="ARBA" id="ARBA00008918"/>
    </source>
</evidence>
<keyword evidence="5" id="KW-1185">Reference proteome</keyword>
<dbReference type="PANTHER" id="PTHR12901">
    <property type="entry name" value="SPERM PROTEIN HOMOLOG"/>
    <property type="match status" value="1"/>
</dbReference>
<sequence>MTSIHRSALLPFSDKQLFALVNDVEAYPQYMDGCVGASILHTDAAHMEARLDLARGGISHSFTTCNELVPFETIRLTLKDGPFEQFAGAWHFQSLAEQACKVSLDLEFKFRGGLLSAAAAKLFDRVTGNLVDAVVRRAQDVYGS</sequence>
<dbReference type="PANTHER" id="PTHR12901:SF10">
    <property type="entry name" value="COENZYME Q-BINDING PROTEIN COQ10, MITOCHONDRIAL"/>
    <property type="match status" value="1"/>
</dbReference>
<evidence type="ECO:0000313" key="5">
    <source>
        <dbReference type="Proteomes" id="UP001626549"/>
    </source>
</evidence>
<dbReference type="InterPro" id="IPR044996">
    <property type="entry name" value="COQ10-like"/>
</dbReference>
<evidence type="ECO:0000313" key="4">
    <source>
        <dbReference type="EMBL" id="WOJ96572.1"/>
    </source>
</evidence>
<keyword evidence="2" id="KW-1277">Toxin-antitoxin system</keyword>
<dbReference type="CDD" id="cd07813">
    <property type="entry name" value="COQ10p_like"/>
    <property type="match status" value="1"/>
</dbReference>
<dbReference type="Proteomes" id="UP001626549">
    <property type="component" value="Chromosome"/>
</dbReference>
<accession>A0ABZ0IBZ3</accession>
<feature type="domain" description="Coenzyme Q-binding protein COQ10 START" evidence="3">
    <location>
        <begin position="15"/>
        <end position="134"/>
    </location>
</feature>
<evidence type="ECO:0000256" key="2">
    <source>
        <dbReference type="ARBA" id="ARBA00022649"/>
    </source>
</evidence>
<gene>
    <name evidence="4" type="ORF">R0137_15165</name>
</gene>
<dbReference type="Gene3D" id="3.30.530.20">
    <property type="match status" value="1"/>
</dbReference>
<evidence type="ECO:0000259" key="3">
    <source>
        <dbReference type="Pfam" id="PF03364"/>
    </source>
</evidence>
<comment type="similarity">
    <text evidence="1">Belongs to the ribosome association toxin RatA family.</text>
</comment>
<dbReference type="SUPFAM" id="SSF55961">
    <property type="entry name" value="Bet v1-like"/>
    <property type="match status" value="1"/>
</dbReference>
<dbReference type="EMBL" id="CP136865">
    <property type="protein sequence ID" value="WOJ96572.1"/>
    <property type="molecule type" value="Genomic_DNA"/>
</dbReference>
<dbReference type="Pfam" id="PF03364">
    <property type="entry name" value="Polyketide_cyc"/>
    <property type="match status" value="1"/>
</dbReference>
<proteinExistence type="inferred from homology"/>
<organism evidence="4 5">
    <name type="scientific">Congregibacter brevis</name>
    <dbReference type="NCBI Taxonomy" id="3081201"/>
    <lineage>
        <taxon>Bacteria</taxon>
        <taxon>Pseudomonadati</taxon>
        <taxon>Pseudomonadota</taxon>
        <taxon>Gammaproteobacteria</taxon>
        <taxon>Cellvibrionales</taxon>
        <taxon>Halieaceae</taxon>
        <taxon>Congregibacter</taxon>
    </lineage>
</organism>